<dbReference type="Proteomes" id="UP001140562">
    <property type="component" value="Unassembled WGS sequence"/>
</dbReference>
<dbReference type="AlphaFoldDB" id="A0A9W8X265"/>
<evidence type="ECO:0000313" key="3">
    <source>
        <dbReference type="Proteomes" id="UP001140562"/>
    </source>
</evidence>
<gene>
    <name evidence="2" type="ORF">N0V87_003374</name>
</gene>
<dbReference type="EMBL" id="JAPEUV010000024">
    <property type="protein sequence ID" value="KAJ4339200.1"/>
    <property type="molecule type" value="Genomic_DNA"/>
</dbReference>
<sequence>MTETSTTRKVVRYVALGLIITLQLSHYILQLLDHWGPPRKPNPKLMTLAKLTELSFISITCSRIVGQGPDVKLGKRTVRGLGIEMLLWGVVLWSAACVAYDALVTPDSLISLAQLMAVDVIMWTDMLSSAVGLVENKESAEYEVLAEDKKVQIVDEKMEV</sequence>
<dbReference type="OrthoDB" id="3747155at2759"/>
<proteinExistence type="predicted"/>
<evidence type="ECO:0000256" key="1">
    <source>
        <dbReference type="SAM" id="Phobius"/>
    </source>
</evidence>
<protein>
    <submittedName>
        <fullName evidence="2">Uncharacterized protein</fullName>
    </submittedName>
</protein>
<name>A0A9W8X265_9PLEO</name>
<keyword evidence="1" id="KW-0812">Transmembrane</keyword>
<keyword evidence="1" id="KW-0472">Membrane</keyword>
<feature type="transmembrane region" description="Helical" evidence="1">
    <location>
        <begin position="10"/>
        <end position="28"/>
    </location>
</feature>
<keyword evidence="1" id="KW-1133">Transmembrane helix</keyword>
<reference evidence="2" key="1">
    <citation type="submission" date="2022-10" db="EMBL/GenBank/DDBJ databases">
        <title>Tapping the CABI collections for fungal endophytes: first genome assemblies for Collariella, Neodidymelliopsis, Ascochyta clinopodiicola, Didymella pomorum, Didymosphaeria variabile, Neocosmospora piperis and Neocucurbitaria cava.</title>
        <authorList>
            <person name="Hill R."/>
        </authorList>
    </citation>
    <scope>NUCLEOTIDE SEQUENCE</scope>
    <source>
        <strain evidence="2">IMI 360193</strain>
    </source>
</reference>
<evidence type="ECO:0000313" key="2">
    <source>
        <dbReference type="EMBL" id="KAJ4339200.1"/>
    </source>
</evidence>
<accession>A0A9W8X265</accession>
<organism evidence="2 3">
    <name type="scientific">Didymella glomerata</name>
    <dbReference type="NCBI Taxonomy" id="749621"/>
    <lineage>
        <taxon>Eukaryota</taxon>
        <taxon>Fungi</taxon>
        <taxon>Dikarya</taxon>
        <taxon>Ascomycota</taxon>
        <taxon>Pezizomycotina</taxon>
        <taxon>Dothideomycetes</taxon>
        <taxon>Pleosporomycetidae</taxon>
        <taxon>Pleosporales</taxon>
        <taxon>Pleosporineae</taxon>
        <taxon>Didymellaceae</taxon>
        <taxon>Didymella</taxon>
    </lineage>
</organism>
<keyword evidence="3" id="KW-1185">Reference proteome</keyword>
<comment type="caution">
    <text evidence="2">The sequence shown here is derived from an EMBL/GenBank/DDBJ whole genome shotgun (WGS) entry which is preliminary data.</text>
</comment>